<protein>
    <submittedName>
        <fullName evidence="3">PDZ domain-containing protein</fullName>
    </submittedName>
</protein>
<gene>
    <name evidence="3" type="ORF">SAMN02745133_00854</name>
</gene>
<sequence>MFPFVEITPEILKTMAAVFTEPQILQLFLLVVAIVALQYYRIGKVRERFFGLKPRGVWRDVLWATGFGLLGGLLASYLMVFVGLTLSGSGLMYLWPLAILLMFIDARFLCFAYAGGILALSSLVFGWPAISVPQVLGLVAILHFVEAFLILISGHLGAMPTFVKNAEGTVVGGFALQKFWPIPLVAMVVVGHSSGPTGGISMPDWWPLIREGLGANVDNIIYGLMPVVAGLGYGDLAVARTPRQKGRISALILGAYSLLLLGLAVLADQRPLMGVVAALFSPLGHELVIYIGKRMETGKSIYQPAGQGVRVLDVIPGYPAWQAGLRSGDIIMEVNGMAVSSRRGLEFALGVYNQVQLTYYSVKDQQVYREGIDYQGKGMLGLLPVPEGNEENYMELSTKGPFRRWFNNRFSRGGW</sequence>
<feature type="transmembrane region" description="Helical" evidence="1">
    <location>
        <begin position="23"/>
        <end position="40"/>
    </location>
</feature>
<keyword evidence="4" id="KW-1185">Reference proteome</keyword>
<feature type="transmembrane region" description="Helical" evidence="1">
    <location>
        <begin position="220"/>
        <end position="238"/>
    </location>
</feature>
<dbReference type="InterPro" id="IPR001478">
    <property type="entry name" value="PDZ"/>
</dbReference>
<feature type="transmembrane region" description="Helical" evidence="1">
    <location>
        <begin position="179"/>
        <end position="200"/>
    </location>
</feature>
<feature type="transmembrane region" description="Helical" evidence="1">
    <location>
        <begin position="86"/>
        <end position="104"/>
    </location>
</feature>
<feature type="transmembrane region" description="Helical" evidence="1">
    <location>
        <begin position="111"/>
        <end position="130"/>
    </location>
</feature>
<evidence type="ECO:0000259" key="2">
    <source>
        <dbReference type="PROSITE" id="PS50106"/>
    </source>
</evidence>
<proteinExistence type="predicted"/>
<feature type="domain" description="PDZ" evidence="2">
    <location>
        <begin position="275"/>
        <end position="341"/>
    </location>
</feature>
<dbReference type="OrthoDB" id="198399at2"/>
<keyword evidence="1" id="KW-1133">Transmembrane helix</keyword>
<feature type="transmembrane region" description="Helical" evidence="1">
    <location>
        <begin position="61"/>
        <end position="80"/>
    </location>
</feature>
<dbReference type="Pfam" id="PF17820">
    <property type="entry name" value="PDZ_6"/>
    <property type="match status" value="1"/>
</dbReference>
<dbReference type="AlphaFoldDB" id="A0A1M4VA89"/>
<evidence type="ECO:0000256" key="1">
    <source>
        <dbReference type="SAM" id="Phobius"/>
    </source>
</evidence>
<feature type="transmembrane region" description="Helical" evidence="1">
    <location>
        <begin position="273"/>
        <end position="292"/>
    </location>
</feature>
<dbReference type="STRING" id="1121429.SAMN02745133_00854"/>
<organism evidence="3 4">
    <name type="scientific">Desulforamulus putei DSM 12395</name>
    <dbReference type="NCBI Taxonomy" id="1121429"/>
    <lineage>
        <taxon>Bacteria</taxon>
        <taxon>Bacillati</taxon>
        <taxon>Bacillota</taxon>
        <taxon>Clostridia</taxon>
        <taxon>Eubacteriales</taxon>
        <taxon>Peptococcaceae</taxon>
        <taxon>Desulforamulus</taxon>
    </lineage>
</organism>
<dbReference type="RefSeq" id="WP_073236261.1">
    <property type="nucleotide sequence ID" value="NZ_FQUY01000004.1"/>
</dbReference>
<name>A0A1M4VA89_9FIRM</name>
<accession>A0A1M4VA89</accession>
<dbReference type="EMBL" id="FQUY01000004">
    <property type="protein sequence ID" value="SHE65803.1"/>
    <property type="molecule type" value="Genomic_DNA"/>
</dbReference>
<keyword evidence="1" id="KW-0812">Transmembrane</keyword>
<keyword evidence="1" id="KW-0472">Membrane</keyword>
<evidence type="ECO:0000313" key="4">
    <source>
        <dbReference type="Proteomes" id="UP000184148"/>
    </source>
</evidence>
<dbReference type="SUPFAM" id="SSF50156">
    <property type="entry name" value="PDZ domain-like"/>
    <property type="match status" value="1"/>
</dbReference>
<reference evidence="4" key="1">
    <citation type="submission" date="2016-11" db="EMBL/GenBank/DDBJ databases">
        <authorList>
            <person name="Varghese N."/>
            <person name="Submissions S."/>
        </authorList>
    </citation>
    <scope>NUCLEOTIDE SEQUENCE [LARGE SCALE GENOMIC DNA]</scope>
    <source>
        <strain evidence="4">DSM 12395</strain>
    </source>
</reference>
<dbReference type="InterPro" id="IPR036034">
    <property type="entry name" value="PDZ_sf"/>
</dbReference>
<dbReference type="SMART" id="SM00228">
    <property type="entry name" value="PDZ"/>
    <property type="match status" value="1"/>
</dbReference>
<dbReference type="Gene3D" id="2.30.42.10">
    <property type="match status" value="1"/>
</dbReference>
<feature type="transmembrane region" description="Helical" evidence="1">
    <location>
        <begin position="136"/>
        <end position="158"/>
    </location>
</feature>
<evidence type="ECO:0000313" key="3">
    <source>
        <dbReference type="EMBL" id="SHE65803.1"/>
    </source>
</evidence>
<dbReference type="InterPro" id="IPR041489">
    <property type="entry name" value="PDZ_6"/>
</dbReference>
<dbReference type="PROSITE" id="PS50106">
    <property type="entry name" value="PDZ"/>
    <property type="match status" value="1"/>
</dbReference>
<feature type="transmembrane region" description="Helical" evidence="1">
    <location>
        <begin position="250"/>
        <end position="267"/>
    </location>
</feature>
<dbReference type="Proteomes" id="UP000184148">
    <property type="component" value="Unassembled WGS sequence"/>
</dbReference>